<dbReference type="Pfam" id="PF00400">
    <property type="entry name" value="WD40"/>
    <property type="match status" value="6"/>
</dbReference>
<dbReference type="InterPro" id="IPR036322">
    <property type="entry name" value="WD40_repeat_dom_sf"/>
</dbReference>
<dbReference type="Proteomes" id="UP000886520">
    <property type="component" value="Chromosome 19"/>
</dbReference>
<dbReference type="Pfam" id="PF11816">
    <property type="entry name" value="DUF3337"/>
    <property type="match status" value="1"/>
</dbReference>
<evidence type="ECO:0000256" key="2">
    <source>
        <dbReference type="ARBA" id="ARBA00022574"/>
    </source>
</evidence>
<dbReference type="InterPro" id="IPR001680">
    <property type="entry name" value="WD40_rpt"/>
</dbReference>
<comment type="caution">
    <text evidence="6">The sequence shown here is derived from an EMBL/GenBank/DDBJ whole genome shotgun (WGS) entry which is preliminary data.</text>
</comment>
<organism evidence="6 7">
    <name type="scientific">Adiantum capillus-veneris</name>
    <name type="common">Maidenhair fern</name>
    <dbReference type="NCBI Taxonomy" id="13818"/>
    <lineage>
        <taxon>Eukaryota</taxon>
        <taxon>Viridiplantae</taxon>
        <taxon>Streptophyta</taxon>
        <taxon>Embryophyta</taxon>
        <taxon>Tracheophyta</taxon>
        <taxon>Polypodiopsida</taxon>
        <taxon>Polypodiidae</taxon>
        <taxon>Polypodiales</taxon>
        <taxon>Pteridineae</taxon>
        <taxon>Pteridaceae</taxon>
        <taxon>Vittarioideae</taxon>
        <taxon>Adiantum</taxon>
    </lineage>
</organism>
<dbReference type="EMBL" id="JABFUD020000019">
    <property type="protein sequence ID" value="KAI5064690.1"/>
    <property type="molecule type" value="Genomic_DNA"/>
</dbReference>
<protein>
    <submittedName>
        <fullName evidence="6">Uncharacterized protein</fullName>
    </submittedName>
</protein>
<keyword evidence="2 4" id="KW-0853">WD repeat</keyword>
<dbReference type="GO" id="GO:0000724">
    <property type="term" value="P:double-strand break repair via homologous recombination"/>
    <property type="evidence" value="ECO:0007669"/>
    <property type="project" value="TreeGrafter"/>
</dbReference>
<feature type="repeat" description="WD" evidence="4">
    <location>
        <begin position="260"/>
        <end position="301"/>
    </location>
</feature>
<dbReference type="Gene3D" id="2.130.10.10">
    <property type="entry name" value="YVTN repeat-like/Quinoprotein amine dehydrogenase"/>
    <property type="match status" value="2"/>
</dbReference>
<feature type="region of interest" description="Disordered" evidence="5">
    <location>
        <begin position="695"/>
        <end position="719"/>
    </location>
</feature>
<dbReference type="PROSITE" id="PS50294">
    <property type="entry name" value="WD_REPEATS_REGION"/>
    <property type="match status" value="3"/>
</dbReference>
<accession>A0A9D4Z8E8</accession>
<dbReference type="PRINTS" id="PR00320">
    <property type="entry name" value="GPROTEINBRPT"/>
</dbReference>
<dbReference type="CDD" id="cd00200">
    <property type="entry name" value="WD40"/>
    <property type="match status" value="1"/>
</dbReference>
<dbReference type="InterPro" id="IPR021772">
    <property type="entry name" value="WDR48/Bun107"/>
</dbReference>
<gene>
    <name evidence="6" type="ORF">GOP47_0019385</name>
</gene>
<evidence type="ECO:0000256" key="4">
    <source>
        <dbReference type="PROSITE-ProRule" id="PRU00221"/>
    </source>
</evidence>
<evidence type="ECO:0000256" key="3">
    <source>
        <dbReference type="ARBA" id="ARBA00022737"/>
    </source>
</evidence>
<evidence type="ECO:0000313" key="7">
    <source>
        <dbReference type="Proteomes" id="UP000886520"/>
    </source>
</evidence>
<proteinExistence type="inferred from homology"/>
<feature type="repeat" description="WD" evidence="4">
    <location>
        <begin position="85"/>
        <end position="114"/>
    </location>
</feature>
<dbReference type="InterPro" id="IPR051246">
    <property type="entry name" value="WDR48"/>
</dbReference>
<keyword evidence="3" id="KW-0677">Repeat</keyword>
<dbReference type="InterPro" id="IPR015943">
    <property type="entry name" value="WD40/YVTN_repeat-like_dom_sf"/>
</dbReference>
<name>A0A9D4Z8E8_ADICA</name>
<dbReference type="InterPro" id="IPR020472">
    <property type="entry name" value="WD40_PAC1"/>
</dbReference>
<dbReference type="PROSITE" id="PS00678">
    <property type="entry name" value="WD_REPEATS_1"/>
    <property type="match status" value="1"/>
</dbReference>
<dbReference type="OrthoDB" id="2421129at2759"/>
<evidence type="ECO:0000256" key="1">
    <source>
        <dbReference type="ARBA" id="ARBA00006917"/>
    </source>
</evidence>
<dbReference type="SUPFAM" id="SSF50978">
    <property type="entry name" value="WD40 repeat-like"/>
    <property type="match status" value="1"/>
</dbReference>
<feature type="repeat" description="WD" evidence="4">
    <location>
        <begin position="127"/>
        <end position="168"/>
    </location>
</feature>
<dbReference type="PANTHER" id="PTHR19862:SF14">
    <property type="entry name" value="WD REPEAT-CONTAINING PROTEIN 48"/>
    <property type="match status" value="1"/>
</dbReference>
<evidence type="ECO:0000313" key="6">
    <source>
        <dbReference type="EMBL" id="KAI5064690.1"/>
    </source>
</evidence>
<dbReference type="FunFam" id="2.130.10.10:FF:000381">
    <property type="entry name" value="WD repeat-containing protein 48"/>
    <property type="match status" value="1"/>
</dbReference>
<feature type="repeat" description="WD" evidence="4">
    <location>
        <begin position="218"/>
        <end position="259"/>
    </location>
</feature>
<comment type="similarity">
    <text evidence="1">Belongs to the WD repeat WDR48 family.</text>
</comment>
<dbReference type="CDD" id="cd17041">
    <property type="entry name" value="Ubl_WDR48"/>
    <property type="match status" value="1"/>
</dbReference>
<feature type="compositionally biased region" description="Polar residues" evidence="5">
    <location>
        <begin position="696"/>
        <end position="719"/>
    </location>
</feature>
<dbReference type="PROSITE" id="PS50082">
    <property type="entry name" value="WD_REPEATS_2"/>
    <property type="match status" value="5"/>
</dbReference>
<dbReference type="PANTHER" id="PTHR19862">
    <property type="entry name" value="WD REPEAT-CONTAINING PROTEIN 48"/>
    <property type="match status" value="1"/>
</dbReference>
<evidence type="ECO:0000256" key="5">
    <source>
        <dbReference type="SAM" id="MobiDB-lite"/>
    </source>
</evidence>
<dbReference type="SMART" id="SM00320">
    <property type="entry name" value="WD40"/>
    <property type="match status" value="8"/>
</dbReference>
<feature type="repeat" description="WD" evidence="4">
    <location>
        <begin position="302"/>
        <end position="343"/>
    </location>
</feature>
<dbReference type="GO" id="GO:0043130">
    <property type="term" value="F:ubiquitin binding"/>
    <property type="evidence" value="ECO:0007669"/>
    <property type="project" value="TreeGrafter"/>
</dbReference>
<dbReference type="InterPro" id="IPR019775">
    <property type="entry name" value="WD40_repeat_CS"/>
</dbReference>
<sequence length="767" mass="84094">MAGMHRVGSSNNVANSTRPRKERRLTYVLCDSQEPKHSSGINCLAVQFLPASDDGSSAFVYSGSRDGTVKRWDSRDKATICTGTFESHTDWVNDVVLSGETLVSCSADTTLKTWRAFSDEGHCIKTFRQHSDYVISLAAAKHSNLVASAGLGGEVFVWDLDAANVPLSKAAVEENVCETNGSPVPSAQLATGDRPNMTSYNPAVQNAGVPQGYTPITAKGHKESVYALAMNDTATILVSGGTEKAVRVWDPRSGAKTMKLKGHTDNIRALLLDPSGRFCLSGSSDSMIRLWDLGQQRCVHSYAVHTDSVWALATTPSFTHVYSGGRDHSVYLTDLSSRESLLVCSDNHPILSLALEGEEWLWVSTSDSSFHKWPTKERSPSKNLSRASSFVAGTLPFARARACLENSPPTPLNTTPACTVPGTPAIVQHTVLNDKRRVLTKDAAGIVKLWEITKGAVIDDFGKVPFEDKEKELFEMVSIPSWFVVDTRLGSISVHLESPHCFSAEMYAVDLQVPGASEEQKLNLGQETLRGLFSGWLMCRGQKPVGLPAANRDLQSHCEAGNGNHISGKAPADLESHSALEITNVIVYPAFDFSASSSPSIISEGSHGGPWRKKLWLLEETEDEKSLPSWCLDCLLLGRLPPRENTKCSFYLHPCEGSIAPGLPQGKLSAPRILRINKVINYVLERLVLERPPEETVSSVSSGQQRTPNGDSSRTSTRTWQLGTRPEVEIFCNQQLLRPEMSLATVRQYIWKKPDDLYLYYRVTSNR</sequence>
<reference evidence="6" key="1">
    <citation type="submission" date="2021-01" db="EMBL/GenBank/DDBJ databases">
        <title>Adiantum capillus-veneris genome.</title>
        <authorList>
            <person name="Fang Y."/>
            <person name="Liao Q."/>
        </authorList>
    </citation>
    <scope>NUCLEOTIDE SEQUENCE</scope>
    <source>
        <strain evidence="6">H3</strain>
        <tissue evidence="6">Leaf</tissue>
    </source>
</reference>
<dbReference type="AlphaFoldDB" id="A0A9D4Z8E8"/>
<keyword evidence="7" id="KW-1185">Reference proteome</keyword>